<sequence length="78" mass="7751">MNTRSLFAGLATVALLASPAIASAATTAKVPAAKTAAMTANTQCKGLHGKALADCKAKVRVAARTAVKSTAKAAPKSR</sequence>
<evidence type="ECO:0000256" key="1">
    <source>
        <dbReference type="SAM" id="SignalP"/>
    </source>
</evidence>
<dbReference type="RefSeq" id="WP_379537279.1">
    <property type="nucleotide sequence ID" value="NZ_JBHSDR010000003.1"/>
</dbReference>
<comment type="caution">
    <text evidence="2">The sequence shown here is derived from an EMBL/GenBank/DDBJ whole genome shotgun (WGS) entry which is preliminary data.</text>
</comment>
<protein>
    <recommendedName>
        <fullName evidence="4">Phosphate starvation-inducible protein PsiF</fullName>
    </recommendedName>
</protein>
<accession>A0ABV8RLI0</accession>
<evidence type="ECO:0008006" key="4">
    <source>
        <dbReference type="Google" id="ProtNLM"/>
    </source>
</evidence>
<evidence type="ECO:0000313" key="3">
    <source>
        <dbReference type="Proteomes" id="UP001595828"/>
    </source>
</evidence>
<reference evidence="3" key="1">
    <citation type="journal article" date="2019" name="Int. J. Syst. Evol. Microbiol.">
        <title>The Global Catalogue of Microorganisms (GCM) 10K type strain sequencing project: providing services to taxonomists for standard genome sequencing and annotation.</title>
        <authorList>
            <consortium name="The Broad Institute Genomics Platform"/>
            <consortium name="The Broad Institute Genome Sequencing Center for Infectious Disease"/>
            <person name="Wu L."/>
            <person name="Ma J."/>
        </authorList>
    </citation>
    <scope>NUCLEOTIDE SEQUENCE [LARGE SCALE GENOMIC DNA]</scope>
    <source>
        <strain evidence="3">CGMCC 1.12989</strain>
    </source>
</reference>
<name>A0ABV8RLI0_9SPHN</name>
<evidence type="ECO:0000313" key="2">
    <source>
        <dbReference type="EMBL" id="MFC4293797.1"/>
    </source>
</evidence>
<feature type="signal peptide" evidence="1">
    <location>
        <begin position="1"/>
        <end position="24"/>
    </location>
</feature>
<organism evidence="2 3">
    <name type="scientific">Novosphingobium tardum</name>
    <dbReference type="NCBI Taxonomy" id="1538021"/>
    <lineage>
        <taxon>Bacteria</taxon>
        <taxon>Pseudomonadati</taxon>
        <taxon>Pseudomonadota</taxon>
        <taxon>Alphaproteobacteria</taxon>
        <taxon>Sphingomonadales</taxon>
        <taxon>Sphingomonadaceae</taxon>
        <taxon>Novosphingobium</taxon>
    </lineage>
</organism>
<dbReference type="Proteomes" id="UP001595828">
    <property type="component" value="Unassembled WGS sequence"/>
</dbReference>
<dbReference type="EMBL" id="JBHSDR010000003">
    <property type="protein sequence ID" value="MFC4293797.1"/>
    <property type="molecule type" value="Genomic_DNA"/>
</dbReference>
<proteinExistence type="predicted"/>
<gene>
    <name evidence="2" type="ORF">ACFO0A_01855</name>
</gene>
<keyword evidence="1" id="KW-0732">Signal</keyword>
<keyword evidence="3" id="KW-1185">Reference proteome</keyword>
<feature type="chain" id="PRO_5045731063" description="Phosphate starvation-inducible protein PsiF" evidence="1">
    <location>
        <begin position="25"/>
        <end position="78"/>
    </location>
</feature>